<accession>A0ACB8A2H6</accession>
<dbReference type="Proteomes" id="UP000790377">
    <property type="component" value="Unassembled WGS sequence"/>
</dbReference>
<proteinExistence type="predicted"/>
<comment type="caution">
    <text evidence="1">The sequence shown here is derived from an EMBL/GenBank/DDBJ whole genome shotgun (WGS) entry which is preliminary data.</text>
</comment>
<sequence>MVGLIQQVLAPSRLLPLYFAGAIIASTLLPVASAASFARDARLFERANDPNVIFDNSTGATEVWSPVTGQQIPQGSDSDGSGSGFSLPAILWIACCFVFGVPLMLAGIRGWRFTTGAALAIAAALCSWAVIVNKLDAIGISDIALTIFVLALSFLGFTVGLLQLGRLAGILVLGVLGGLSFTIRIVLLRKGLLVNGDATFFVNWLLIGVSGLAGAILVIFRQRAGILLGCASAGTFLCVLGIDLVMNKQSGMSCGLRYLFDRNTYHAADVLLTGYNPPLTTIIMLAISIALTPAFGYAQHRLFPHPFNRVYQPDVESRSIAEVPVVPEEAETKPISPETSRSSSDSSTPPSSPNTVETIDCIKEAPI</sequence>
<evidence type="ECO:0000313" key="2">
    <source>
        <dbReference type="Proteomes" id="UP000790377"/>
    </source>
</evidence>
<reference evidence="1" key="1">
    <citation type="journal article" date="2021" name="New Phytol.">
        <title>Evolutionary innovations through gain and loss of genes in the ectomycorrhizal Boletales.</title>
        <authorList>
            <person name="Wu G."/>
            <person name="Miyauchi S."/>
            <person name="Morin E."/>
            <person name="Kuo A."/>
            <person name="Drula E."/>
            <person name="Varga T."/>
            <person name="Kohler A."/>
            <person name="Feng B."/>
            <person name="Cao Y."/>
            <person name="Lipzen A."/>
            <person name="Daum C."/>
            <person name="Hundley H."/>
            <person name="Pangilinan J."/>
            <person name="Johnson J."/>
            <person name="Barry K."/>
            <person name="LaButti K."/>
            <person name="Ng V."/>
            <person name="Ahrendt S."/>
            <person name="Min B."/>
            <person name="Choi I.G."/>
            <person name="Park H."/>
            <person name="Plett J.M."/>
            <person name="Magnuson J."/>
            <person name="Spatafora J.W."/>
            <person name="Nagy L.G."/>
            <person name="Henrissat B."/>
            <person name="Grigoriev I.V."/>
            <person name="Yang Z.L."/>
            <person name="Xu J."/>
            <person name="Martin F.M."/>
        </authorList>
    </citation>
    <scope>NUCLEOTIDE SEQUENCE</scope>
    <source>
        <strain evidence="1">ATCC 28755</strain>
    </source>
</reference>
<gene>
    <name evidence="1" type="ORF">BJ138DRAFT_1160371</name>
</gene>
<keyword evidence="2" id="KW-1185">Reference proteome</keyword>
<protein>
    <submittedName>
        <fullName evidence="1">Uncharacterized protein</fullName>
    </submittedName>
</protein>
<evidence type="ECO:0000313" key="1">
    <source>
        <dbReference type="EMBL" id="KAH7907346.1"/>
    </source>
</evidence>
<dbReference type="EMBL" id="MU267913">
    <property type="protein sequence ID" value="KAH7907346.1"/>
    <property type="molecule type" value="Genomic_DNA"/>
</dbReference>
<organism evidence="1 2">
    <name type="scientific">Hygrophoropsis aurantiaca</name>
    <dbReference type="NCBI Taxonomy" id="72124"/>
    <lineage>
        <taxon>Eukaryota</taxon>
        <taxon>Fungi</taxon>
        <taxon>Dikarya</taxon>
        <taxon>Basidiomycota</taxon>
        <taxon>Agaricomycotina</taxon>
        <taxon>Agaricomycetes</taxon>
        <taxon>Agaricomycetidae</taxon>
        <taxon>Boletales</taxon>
        <taxon>Coniophorineae</taxon>
        <taxon>Hygrophoropsidaceae</taxon>
        <taxon>Hygrophoropsis</taxon>
    </lineage>
</organism>
<name>A0ACB8A2H6_9AGAM</name>